<dbReference type="GO" id="GO:0003676">
    <property type="term" value="F:nucleic acid binding"/>
    <property type="evidence" value="ECO:0007669"/>
    <property type="project" value="InterPro"/>
</dbReference>
<dbReference type="GO" id="GO:0004523">
    <property type="term" value="F:RNA-DNA hybrid ribonuclease activity"/>
    <property type="evidence" value="ECO:0007669"/>
    <property type="project" value="InterPro"/>
</dbReference>
<accession>A0AAE0A942</accession>
<evidence type="ECO:0000313" key="2">
    <source>
        <dbReference type="EMBL" id="KAK3205673.1"/>
    </source>
</evidence>
<feature type="domain" description="BRCT" evidence="1">
    <location>
        <begin position="138"/>
        <end position="223"/>
    </location>
</feature>
<dbReference type="Proteomes" id="UP001281410">
    <property type="component" value="Unassembled WGS sequence"/>
</dbReference>
<evidence type="ECO:0000259" key="1">
    <source>
        <dbReference type="PROSITE" id="PS50172"/>
    </source>
</evidence>
<reference evidence="2" key="1">
    <citation type="journal article" date="2023" name="Plant J.">
        <title>Genome sequences and population genomics provide insights into the demographic history, inbreeding, and mutation load of two 'living fossil' tree species of Dipteronia.</title>
        <authorList>
            <person name="Feng Y."/>
            <person name="Comes H.P."/>
            <person name="Chen J."/>
            <person name="Zhu S."/>
            <person name="Lu R."/>
            <person name="Zhang X."/>
            <person name="Li P."/>
            <person name="Qiu J."/>
            <person name="Olsen K.M."/>
            <person name="Qiu Y."/>
        </authorList>
    </citation>
    <scope>NUCLEOTIDE SEQUENCE</scope>
    <source>
        <strain evidence="2">NBL</strain>
    </source>
</reference>
<dbReference type="EMBL" id="JANJYJ010000006">
    <property type="protein sequence ID" value="KAK3205673.1"/>
    <property type="molecule type" value="Genomic_DNA"/>
</dbReference>
<protein>
    <recommendedName>
        <fullName evidence="1">BRCT domain-containing protein</fullName>
    </recommendedName>
</protein>
<dbReference type="InterPro" id="IPR002156">
    <property type="entry name" value="RNaseH_domain"/>
</dbReference>
<dbReference type="PROSITE" id="PS50172">
    <property type="entry name" value="BRCT"/>
    <property type="match status" value="1"/>
</dbReference>
<keyword evidence="3" id="KW-1185">Reference proteome</keyword>
<sequence>MVLFVRRRGIEQIVARYFSELFKFAEPSDEQWNNILDSVPTKLSQRSRELMDMPFTAAEVKKEVFDMFPTKAPGIDELSSLIHRRFLVGILLVLGVDVRAILSRTFSLLTIACFSPELQVGIASLFGVFYRSMPWNQAKLLILKNMLFVFVAIQDSNQLIRVGSIVRNSGGQVLASSVQRFSACLAGATSILRGLRFAVDSGLLPTVLESDAKWVVDLINSNETDFTGIGVVICDSVSLKN</sequence>
<dbReference type="AlphaFoldDB" id="A0AAE0A942"/>
<dbReference type="InterPro" id="IPR001357">
    <property type="entry name" value="BRCT_dom"/>
</dbReference>
<organism evidence="2 3">
    <name type="scientific">Dipteronia sinensis</name>
    <dbReference type="NCBI Taxonomy" id="43782"/>
    <lineage>
        <taxon>Eukaryota</taxon>
        <taxon>Viridiplantae</taxon>
        <taxon>Streptophyta</taxon>
        <taxon>Embryophyta</taxon>
        <taxon>Tracheophyta</taxon>
        <taxon>Spermatophyta</taxon>
        <taxon>Magnoliopsida</taxon>
        <taxon>eudicotyledons</taxon>
        <taxon>Gunneridae</taxon>
        <taxon>Pentapetalae</taxon>
        <taxon>rosids</taxon>
        <taxon>malvids</taxon>
        <taxon>Sapindales</taxon>
        <taxon>Sapindaceae</taxon>
        <taxon>Hippocastanoideae</taxon>
        <taxon>Acereae</taxon>
        <taxon>Dipteronia</taxon>
    </lineage>
</organism>
<name>A0AAE0A942_9ROSI</name>
<gene>
    <name evidence="2" type="ORF">Dsin_019719</name>
</gene>
<evidence type="ECO:0000313" key="3">
    <source>
        <dbReference type="Proteomes" id="UP001281410"/>
    </source>
</evidence>
<proteinExistence type="predicted"/>
<comment type="caution">
    <text evidence="2">The sequence shown here is derived from an EMBL/GenBank/DDBJ whole genome shotgun (WGS) entry which is preliminary data.</text>
</comment>
<dbReference type="Pfam" id="PF13456">
    <property type="entry name" value="RVT_3"/>
    <property type="match status" value="1"/>
</dbReference>